<dbReference type="AlphaFoldDB" id="A0A5B7FJ98"/>
<gene>
    <name evidence="1" type="ORF">E2C01_041444</name>
</gene>
<keyword evidence="2" id="KW-1185">Reference proteome</keyword>
<protein>
    <submittedName>
        <fullName evidence="1">Uncharacterized protein</fullName>
    </submittedName>
</protein>
<comment type="caution">
    <text evidence="1">The sequence shown here is derived from an EMBL/GenBank/DDBJ whole genome shotgun (WGS) entry which is preliminary data.</text>
</comment>
<dbReference type="EMBL" id="VSRR010007875">
    <property type="protein sequence ID" value="MPC47690.1"/>
    <property type="molecule type" value="Genomic_DNA"/>
</dbReference>
<evidence type="ECO:0000313" key="1">
    <source>
        <dbReference type="EMBL" id="MPC47690.1"/>
    </source>
</evidence>
<reference evidence="1 2" key="1">
    <citation type="submission" date="2019-05" db="EMBL/GenBank/DDBJ databases">
        <title>Another draft genome of Portunus trituberculatus and its Hox gene families provides insights of decapod evolution.</title>
        <authorList>
            <person name="Jeong J.-H."/>
            <person name="Song I."/>
            <person name="Kim S."/>
            <person name="Choi T."/>
            <person name="Kim D."/>
            <person name="Ryu S."/>
            <person name="Kim W."/>
        </authorList>
    </citation>
    <scope>NUCLEOTIDE SEQUENCE [LARGE SCALE GENOMIC DNA]</scope>
    <source>
        <tissue evidence="1">Muscle</tissue>
    </source>
</reference>
<sequence length="60" mass="6595">MGLAVGFLIHRCAHPFTRKGMHAAPLNVDWSPLLRGRIFEQTLLATLVLVVDTVARLSLA</sequence>
<dbReference type="Proteomes" id="UP000324222">
    <property type="component" value="Unassembled WGS sequence"/>
</dbReference>
<accession>A0A5B7FJ98</accession>
<proteinExistence type="predicted"/>
<organism evidence="1 2">
    <name type="scientific">Portunus trituberculatus</name>
    <name type="common">Swimming crab</name>
    <name type="synonym">Neptunus trituberculatus</name>
    <dbReference type="NCBI Taxonomy" id="210409"/>
    <lineage>
        <taxon>Eukaryota</taxon>
        <taxon>Metazoa</taxon>
        <taxon>Ecdysozoa</taxon>
        <taxon>Arthropoda</taxon>
        <taxon>Crustacea</taxon>
        <taxon>Multicrustacea</taxon>
        <taxon>Malacostraca</taxon>
        <taxon>Eumalacostraca</taxon>
        <taxon>Eucarida</taxon>
        <taxon>Decapoda</taxon>
        <taxon>Pleocyemata</taxon>
        <taxon>Brachyura</taxon>
        <taxon>Eubrachyura</taxon>
        <taxon>Portunoidea</taxon>
        <taxon>Portunidae</taxon>
        <taxon>Portuninae</taxon>
        <taxon>Portunus</taxon>
    </lineage>
</organism>
<name>A0A5B7FJ98_PORTR</name>
<evidence type="ECO:0000313" key="2">
    <source>
        <dbReference type="Proteomes" id="UP000324222"/>
    </source>
</evidence>